<name>A0A3S1C1I8_ELYCH</name>
<evidence type="ECO:0000313" key="3">
    <source>
        <dbReference type="Proteomes" id="UP000271974"/>
    </source>
</evidence>
<dbReference type="OrthoDB" id="6152551at2759"/>
<dbReference type="EMBL" id="RQTK01000394">
    <property type="protein sequence ID" value="RUS80383.1"/>
    <property type="molecule type" value="Genomic_DNA"/>
</dbReference>
<proteinExistence type="predicted"/>
<feature type="domain" description="PiggyBac transposable element-derived protein" evidence="1">
    <location>
        <begin position="1"/>
        <end position="56"/>
    </location>
</feature>
<dbReference type="InterPro" id="IPR029526">
    <property type="entry name" value="PGBD"/>
</dbReference>
<evidence type="ECO:0000313" key="2">
    <source>
        <dbReference type="EMBL" id="RUS80383.1"/>
    </source>
</evidence>
<protein>
    <recommendedName>
        <fullName evidence="1">PiggyBac transposable element-derived protein domain-containing protein</fullName>
    </recommendedName>
</protein>
<dbReference type="STRING" id="188477.A0A3S1C1I8"/>
<comment type="caution">
    <text evidence="2">The sequence shown here is derived from an EMBL/GenBank/DDBJ whole genome shotgun (WGS) entry which is preliminary data.</text>
</comment>
<dbReference type="Proteomes" id="UP000271974">
    <property type="component" value="Unassembled WGS sequence"/>
</dbReference>
<reference evidence="2 3" key="1">
    <citation type="submission" date="2019-01" db="EMBL/GenBank/DDBJ databases">
        <title>A draft genome assembly of the solar-powered sea slug Elysia chlorotica.</title>
        <authorList>
            <person name="Cai H."/>
            <person name="Li Q."/>
            <person name="Fang X."/>
            <person name="Li J."/>
            <person name="Curtis N.E."/>
            <person name="Altenburger A."/>
            <person name="Shibata T."/>
            <person name="Feng M."/>
            <person name="Maeda T."/>
            <person name="Schwartz J.A."/>
            <person name="Shigenobu S."/>
            <person name="Lundholm N."/>
            <person name="Nishiyama T."/>
            <person name="Yang H."/>
            <person name="Hasebe M."/>
            <person name="Li S."/>
            <person name="Pierce S.K."/>
            <person name="Wang J."/>
        </authorList>
    </citation>
    <scope>NUCLEOTIDE SEQUENCE [LARGE SCALE GENOMIC DNA]</scope>
    <source>
        <strain evidence="2">EC2010</strain>
        <tissue evidence="2">Whole organism of an adult</tissue>
    </source>
</reference>
<dbReference type="AlphaFoldDB" id="A0A3S1C1I8"/>
<accession>A0A3S1C1I8</accession>
<sequence length="238" mass="26660">MDRFFNSVDLAGHLLHNNTYSCGTVMANRRGLPAVVRGKLRTRDDLVQRQRNNLVATASVSAVVMIQDSAENRKASYAEEVKSAHFVVCYYRDSDENEVTRHTIIFCSDDIGHDHFAVNAFTIKTLELLRSRVKIKTETIWSYGAASQYKGKGTFEDLSLLTGYDIQRCYFGSEHGKGEADGETDMLSQTMRRAVTQGQNFADAKALVQYMSAHCSMDPSTDTSREGASYLILQIDPF</sequence>
<organism evidence="2 3">
    <name type="scientific">Elysia chlorotica</name>
    <name type="common">Eastern emerald elysia</name>
    <name type="synonym">Sea slug</name>
    <dbReference type="NCBI Taxonomy" id="188477"/>
    <lineage>
        <taxon>Eukaryota</taxon>
        <taxon>Metazoa</taxon>
        <taxon>Spiralia</taxon>
        <taxon>Lophotrochozoa</taxon>
        <taxon>Mollusca</taxon>
        <taxon>Gastropoda</taxon>
        <taxon>Heterobranchia</taxon>
        <taxon>Euthyneura</taxon>
        <taxon>Panpulmonata</taxon>
        <taxon>Sacoglossa</taxon>
        <taxon>Placobranchoidea</taxon>
        <taxon>Plakobranchidae</taxon>
        <taxon>Elysia</taxon>
    </lineage>
</organism>
<dbReference type="Pfam" id="PF13843">
    <property type="entry name" value="DDE_Tnp_1_7"/>
    <property type="match status" value="1"/>
</dbReference>
<dbReference type="PANTHER" id="PTHR46601:SF1">
    <property type="entry name" value="ADF-H DOMAIN-CONTAINING PROTEIN"/>
    <property type="match status" value="1"/>
</dbReference>
<gene>
    <name evidence="2" type="ORF">EGW08_011848</name>
</gene>
<keyword evidence="3" id="KW-1185">Reference proteome</keyword>
<evidence type="ECO:0000259" key="1">
    <source>
        <dbReference type="Pfam" id="PF13843"/>
    </source>
</evidence>
<dbReference type="PANTHER" id="PTHR46601">
    <property type="entry name" value="ULP_PROTEASE DOMAIN-CONTAINING PROTEIN"/>
    <property type="match status" value="1"/>
</dbReference>